<comment type="caution">
    <text evidence="2">The sequence shown here is derived from an EMBL/GenBank/DDBJ whole genome shotgun (WGS) entry which is preliminary data.</text>
</comment>
<name>A0A932I2W5_UNCTE</name>
<gene>
    <name evidence="2" type="ORF">HYZ11_14325</name>
</gene>
<sequence length="108" mass="12239">MLTTLRKTIGRLALVGGAGLLVFQVVQWRQQGIWTAFPLGILLEGFMRLIGTLMGMLPFVTPEGVEMFLYFDISQLPGVLHRFFLVLPLSGFLLVLGYFCLRWEKYLG</sequence>
<evidence type="ECO:0000256" key="1">
    <source>
        <dbReference type="SAM" id="Phobius"/>
    </source>
</evidence>
<dbReference type="Proteomes" id="UP000782312">
    <property type="component" value="Unassembled WGS sequence"/>
</dbReference>
<evidence type="ECO:0000313" key="2">
    <source>
        <dbReference type="EMBL" id="MBI3128777.1"/>
    </source>
</evidence>
<keyword evidence="1" id="KW-0472">Membrane</keyword>
<dbReference type="AlphaFoldDB" id="A0A932I2W5"/>
<accession>A0A932I2W5</accession>
<keyword evidence="1" id="KW-0812">Transmembrane</keyword>
<dbReference type="EMBL" id="JACPUR010000035">
    <property type="protein sequence ID" value="MBI3128777.1"/>
    <property type="molecule type" value="Genomic_DNA"/>
</dbReference>
<keyword evidence="1" id="KW-1133">Transmembrane helix</keyword>
<feature type="transmembrane region" description="Helical" evidence="1">
    <location>
        <begin position="80"/>
        <end position="101"/>
    </location>
</feature>
<feature type="transmembrane region" description="Helical" evidence="1">
    <location>
        <begin position="41"/>
        <end position="60"/>
    </location>
</feature>
<evidence type="ECO:0000313" key="3">
    <source>
        <dbReference type="Proteomes" id="UP000782312"/>
    </source>
</evidence>
<protein>
    <submittedName>
        <fullName evidence="2">Uncharacterized protein</fullName>
    </submittedName>
</protein>
<reference evidence="2" key="1">
    <citation type="submission" date="2020-07" db="EMBL/GenBank/DDBJ databases">
        <title>Huge and variable diversity of episymbiotic CPR bacteria and DPANN archaea in groundwater ecosystems.</title>
        <authorList>
            <person name="He C.Y."/>
            <person name="Keren R."/>
            <person name="Whittaker M."/>
            <person name="Farag I.F."/>
            <person name="Doudna J."/>
            <person name="Cate J.H.D."/>
            <person name="Banfield J.F."/>
        </authorList>
    </citation>
    <scope>NUCLEOTIDE SEQUENCE</scope>
    <source>
        <strain evidence="2">NC_groundwater_763_Ag_S-0.2um_68_21</strain>
    </source>
</reference>
<proteinExistence type="predicted"/>
<organism evidence="2 3">
    <name type="scientific">Tectimicrobiota bacterium</name>
    <dbReference type="NCBI Taxonomy" id="2528274"/>
    <lineage>
        <taxon>Bacteria</taxon>
        <taxon>Pseudomonadati</taxon>
        <taxon>Nitrospinota/Tectimicrobiota group</taxon>
        <taxon>Candidatus Tectimicrobiota</taxon>
    </lineage>
</organism>